<feature type="binding site" evidence="6">
    <location>
        <begin position="234"/>
        <end position="237"/>
    </location>
    <ligand>
        <name>dihydroxyacetone phosphate</name>
        <dbReference type="ChEBI" id="CHEBI:57642"/>
    </ligand>
</feature>
<feature type="binding site" evidence="7">
    <location>
        <position position="177"/>
    </location>
    <ligand>
        <name>Zn(2+)</name>
        <dbReference type="ChEBI" id="CHEBI:29105"/>
        <label>1</label>
        <note>catalytic</note>
    </ligand>
</feature>
<keyword evidence="4 8" id="KW-0456">Lyase</keyword>
<evidence type="ECO:0000256" key="7">
    <source>
        <dbReference type="PIRSR" id="PIRSR001359-3"/>
    </source>
</evidence>
<dbReference type="GO" id="GO:0004332">
    <property type="term" value="F:fructose-bisphosphate aldolase activity"/>
    <property type="evidence" value="ECO:0007669"/>
    <property type="project" value="UniProtKB-EC"/>
</dbReference>
<comment type="pathway">
    <text evidence="1">Carbohydrate degradation.</text>
</comment>
<feature type="binding site" evidence="6">
    <location>
        <position position="178"/>
    </location>
    <ligand>
        <name>dihydroxyacetone phosphate</name>
        <dbReference type="ChEBI" id="CHEBI:57642"/>
    </ligand>
</feature>
<dbReference type="NCBIfam" id="TIGR01859">
    <property type="entry name" value="fruc_bis_ald"/>
    <property type="match status" value="1"/>
</dbReference>
<dbReference type="EMBL" id="JOJZ01000013">
    <property type="protein sequence ID" value="KID41961.1"/>
    <property type="molecule type" value="Genomic_DNA"/>
</dbReference>
<feature type="binding site" evidence="7">
    <location>
        <position position="105"/>
    </location>
    <ligand>
        <name>Zn(2+)</name>
        <dbReference type="ChEBI" id="CHEBI:29105"/>
        <label>2</label>
    </ligand>
</feature>
<keyword evidence="9" id="KW-1185">Reference proteome</keyword>
<feature type="binding site" evidence="7">
    <location>
        <position position="135"/>
    </location>
    <ligand>
        <name>Zn(2+)</name>
        <dbReference type="ChEBI" id="CHEBI:29105"/>
        <label>2</label>
    </ligand>
</feature>
<dbReference type="PANTHER" id="PTHR30304">
    <property type="entry name" value="D-TAGATOSE-1,6-BISPHOSPHATE ALDOLASE"/>
    <property type="match status" value="1"/>
</dbReference>
<feature type="binding site" evidence="6">
    <location>
        <begin position="213"/>
        <end position="215"/>
    </location>
    <ligand>
        <name>dihydroxyacetone phosphate</name>
        <dbReference type="ChEBI" id="CHEBI:57642"/>
    </ligand>
</feature>
<dbReference type="PROSITE" id="PS00806">
    <property type="entry name" value="ALDOLASE_CLASS_II_2"/>
    <property type="match status" value="1"/>
</dbReference>
<dbReference type="CDD" id="cd00947">
    <property type="entry name" value="TBP_aldolase_IIB"/>
    <property type="match status" value="1"/>
</dbReference>
<organism evidence="8 9">
    <name type="scientific">Fructilactobacillus fructivorans</name>
    <dbReference type="NCBI Taxonomy" id="1614"/>
    <lineage>
        <taxon>Bacteria</taxon>
        <taxon>Bacillati</taxon>
        <taxon>Bacillota</taxon>
        <taxon>Bacilli</taxon>
        <taxon>Lactobacillales</taxon>
        <taxon>Lactobacillaceae</taxon>
        <taxon>Fructilactobacillus</taxon>
    </lineage>
</organism>
<dbReference type="PANTHER" id="PTHR30304:SF0">
    <property type="entry name" value="D-TAGATOSE-1,6-BISPHOSPHATE ALDOLASE SUBUNIT GATY-RELATED"/>
    <property type="match status" value="1"/>
</dbReference>
<evidence type="ECO:0000256" key="6">
    <source>
        <dbReference type="PIRSR" id="PIRSR001359-2"/>
    </source>
</evidence>
<feature type="binding site" evidence="7">
    <location>
        <position position="85"/>
    </location>
    <ligand>
        <name>Zn(2+)</name>
        <dbReference type="ChEBI" id="CHEBI:29105"/>
        <label>1</label>
        <note>catalytic</note>
    </ligand>
</feature>
<gene>
    <name evidence="8" type="ORF">LfDm3_0629</name>
</gene>
<comment type="caution">
    <text evidence="8">The sequence shown here is derived from an EMBL/GenBank/DDBJ whole genome shotgun (WGS) entry which is preliminary data.</text>
</comment>
<dbReference type="GeneID" id="74913300"/>
<feature type="active site" description="Proton donor" evidence="5">
    <location>
        <position position="84"/>
    </location>
</feature>
<evidence type="ECO:0000256" key="1">
    <source>
        <dbReference type="ARBA" id="ARBA00004921"/>
    </source>
</evidence>
<dbReference type="NCBIfam" id="TIGR00167">
    <property type="entry name" value="cbbA"/>
    <property type="match status" value="1"/>
</dbReference>
<keyword evidence="3 7" id="KW-0862">Zinc</keyword>
<evidence type="ECO:0000256" key="3">
    <source>
        <dbReference type="ARBA" id="ARBA00022833"/>
    </source>
</evidence>
<evidence type="ECO:0000313" key="9">
    <source>
        <dbReference type="Proteomes" id="UP000031397"/>
    </source>
</evidence>
<dbReference type="AlphaFoldDB" id="A0A0C1PPZ9"/>
<dbReference type="GO" id="GO:0008270">
    <property type="term" value="F:zinc ion binding"/>
    <property type="evidence" value="ECO:0007669"/>
    <property type="project" value="InterPro"/>
</dbReference>
<evidence type="ECO:0000313" key="8">
    <source>
        <dbReference type="EMBL" id="KID41961.1"/>
    </source>
</evidence>
<sequence length="292" mass="31967">MITNSTEMLDKARKEHYAVPAFNVNNLEWARAILEAAEEAKSPVIIQATSGAANYMGSFRLVYDLIVDMYHALNITVPVSIHLDHGTFYDAIKTLGIKFTSIMFDGSALPLDENLDKTKTLVKLAHAEDVSVEAEVGTIGGEEDGVIADGEIAPVDSAVKMAETGVDMLAVGIGNIHGKYPKDWKGLNFDHLKKIDQAIYNQTGKQLPLVLHGGSGIPDDQIRKAIQLGISKINVNTEGQLAFHQAMRDYVHSDKDLEGKNYDPRIFLKAGTNALKEMCLDRIKVFGSENKA</sequence>
<dbReference type="InterPro" id="IPR013785">
    <property type="entry name" value="Aldolase_TIM"/>
</dbReference>
<dbReference type="PIRSF" id="PIRSF001359">
    <property type="entry name" value="F_bP_aldolase_II"/>
    <property type="match status" value="1"/>
</dbReference>
<dbReference type="RefSeq" id="WP_039144061.1">
    <property type="nucleotide sequence ID" value="NZ_JOJZ01000013.1"/>
</dbReference>
<evidence type="ECO:0000256" key="5">
    <source>
        <dbReference type="PIRSR" id="PIRSR001359-1"/>
    </source>
</evidence>
<reference evidence="8 9" key="1">
    <citation type="submission" date="2014-06" db="EMBL/GenBank/DDBJ databases">
        <title>Functional and comparative genomic analyses of the Drosophila gut microbiota identify candidate symbiosis factors.</title>
        <authorList>
            <person name="Newell P.D."/>
            <person name="Chaston J.M."/>
            <person name="Douglas A.E."/>
        </authorList>
    </citation>
    <scope>NUCLEOTIDE SEQUENCE [LARGE SCALE GENOMIC DNA]</scope>
    <source>
        <strain evidence="8 9">DmCS_002</strain>
    </source>
</reference>
<proteinExistence type="predicted"/>
<protein>
    <submittedName>
        <fullName evidence="8">Fructose-bisphosphate aldolase class II</fullName>
        <ecNumber evidence="8">4.1.2.13</ecNumber>
    </submittedName>
</protein>
<dbReference type="Gene3D" id="3.20.20.70">
    <property type="entry name" value="Aldolase class I"/>
    <property type="match status" value="1"/>
</dbReference>
<dbReference type="InterPro" id="IPR050246">
    <property type="entry name" value="Class_II_FBP_aldolase"/>
</dbReference>
<evidence type="ECO:0000256" key="2">
    <source>
        <dbReference type="ARBA" id="ARBA00022723"/>
    </source>
</evidence>
<dbReference type="PATRIC" id="fig|1614.7.peg.599"/>
<dbReference type="GO" id="GO:0006096">
    <property type="term" value="P:glycolytic process"/>
    <property type="evidence" value="ECO:0007669"/>
    <property type="project" value="InterPro"/>
</dbReference>
<keyword evidence="2 7" id="KW-0479">Metal-binding</keyword>
<accession>A0A0C1PPZ9</accession>
<dbReference type="InterPro" id="IPR000771">
    <property type="entry name" value="FBA_II"/>
</dbReference>
<feature type="binding site" evidence="7">
    <location>
        <position position="212"/>
    </location>
    <ligand>
        <name>Zn(2+)</name>
        <dbReference type="ChEBI" id="CHEBI:29105"/>
        <label>1</label>
        <note>catalytic</note>
    </ligand>
</feature>
<dbReference type="GO" id="GO:0030388">
    <property type="term" value="P:fructose 1,6-bisphosphate metabolic process"/>
    <property type="evidence" value="ECO:0007669"/>
    <property type="project" value="InterPro"/>
</dbReference>
<dbReference type="Proteomes" id="UP000031397">
    <property type="component" value="Unassembled WGS sequence"/>
</dbReference>
<dbReference type="OrthoDB" id="9803995at2"/>
<dbReference type="InterPro" id="IPR011289">
    <property type="entry name" value="Fruc_bis_ald_class-2"/>
</dbReference>
<comment type="cofactor">
    <cofactor evidence="7">
        <name>Zn(2+)</name>
        <dbReference type="ChEBI" id="CHEBI:29105"/>
    </cofactor>
    <text evidence="7">Binds 2 Zn(2+) ions per subunit. One is catalytic and the other provides a structural contribution.</text>
</comment>
<dbReference type="EC" id="4.1.2.13" evidence="8"/>
<dbReference type="SUPFAM" id="SSF51569">
    <property type="entry name" value="Aldolase"/>
    <property type="match status" value="1"/>
</dbReference>
<dbReference type="Pfam" id="PF01116">
    <property type="entry name" value="F_bP_aldolase"/>
    <property type="match status" value="1"/>
</dbReference>
<evidence type="ECO:0000256" key="4">
    <source>
        <dbReference type="ARBA" id="ARBA00023239"/>
    </source>
</evidence>
<name>A0A0C1PPZ9_9LACO</name>